<keyword evidence="2" id="KW-1133">Transmembrane helix</keyword>
<comment type="caution">
    <text evidence="5">The sequence shown here is derived from an EMBL/GenBank/DDBJ whole genome shotgun (WGS) entry which is preliminary data.</text>
</comment>
<evidence type="ECO:0000259" key="4">
    <source>
        <dbReference type="Pfam" id="PF11887"/>
    </source>
</evidence>
<reference evidence="6" key="1">
    <citation type="journal article" date="2019" name="Int. J. Syst. Evol. Microbiol.">
        <title>The Global Catalogue of Microorganisms (GCM) 10K type strain sequencing project: providing services to taxonomists for standard genome sequencing and annotation.</title>
        <authorList>
            <consortium name="The Broad Institute Genomics Platform"/>
            <consortium name="The Broad Institute Genome Sequencing Center for Infectious Disease"/>
            <person name="Wu L."/>
            <person name="Ma J."/>
        </authorList>
    </citation>
    <scope>NUCLEOTIDE SEQUENCE [LARGE SCALE GENOMIC DNA]</scope>
    <source>
        <strain evidence="6">JCM 18303</strain>
    </source>
</reference>
<dbReference type="Proteomes" id="UP001428817">
    <property type="component" value="Unassembled WGS sequence"/>
</dbReference>
<accession>A0ABP9R2I3</accession>
<evidence type="ECO:0000256" key="1">
    <source>
        <dbReference type="SAM" id="MobiDB-lite"/>
    </source>
</evidence>
<dbReference type="InterPro" id="IPR024516">
    <property type="entry name" value="Mce_C"/>
</dbReference>
<evidence type="ECO:0000313" key="5">
    <source>
        <dbReference type="EMBL" id="GAA5170801.1"/>
    </source>
</evidence>
<protein>
    <recommendedName>
        <fullName evidence="7">MCE family protein</fullName>
    </recommendedName>
</protein>
<dbReference type="EMBL" id="BAABJP010000045">
    <property type="protein sequence ID" value="GAA5170801.1"/>
    <property type="molecule type" value="Genomic_DNA"/>
</dbReference>
<feature type="transmembrane region" description="Helical" evidence="2">
    <location>
        <begin position="29"/>
        <end position="49"/>
    </location>
</feature>
<evidence type="ECO:0000256" key="2">
    <source>
        <dbReference type="SAM" id="Phobius"/>
    </source>
</evidence>
<gene>
    <name evidence="5" type="ORF">GCM10023321_68450</name>
</gene>
<keyword evidence="6" id="KW-1185">Reference proteome</keyword>
<dbReference type="SUPFAM" id="SSF58104">
    <property type="entry name" value="Methyl-accepting chemotaxis protein (MCP) signaling domain"/>
    <property type="match status" value="1"/>
</dbReference>
<keyword evidence="2" id="KW-0812">Transmembrane</keyword>
<dbReference type="Gene3D" id="1.10.287.950">
    <property type="entry name" value="Methyl-accepting chemotaxis protein"/>
    <property type="match status" value="1"/>
</dbReference>
<dbReference type="PANTHER" id="PTHR33371:SF4">
    <property type="entry name" value="INTERMEMBRANE PHOSPHOLIPID TRANSPORT SYSTEM BINDING PROTEIN MLAD"/>
    <property type="match status" value="1"/>
</dbReference>
<feature type="compositionally biased region" description="Basic and acidic residues" evidence="1">
    <location>
        <begin position="451"/>
        <end position="461"/>
    </location>
</feature>
<feature type="domain" description="Mce/MlaD" evidence="3">
    <location>
        <begin position="62"/>
        <end position="138"/>
    </location>
</feature>
<feature type="region of interest" description="Disordered" evidence="1">
    <location>
        <begin position="420"/>
        <end position="482"/>
    </location>
</feature>
<keyword evidence="2" id="KW-0472">Membrane</keyword>
<evidence type="ECO:0000313" key="6">
    <source>
        <dbReference type="Proteomes" id="UP001428817"/>
    </source>
</evidence>
<evidence type="ECO:0008006" key="7">
    <source>
        <dbReference type="Google" id="ProtNLM"/>
    </source>
</evidence>
<evidence type="ECO:0000259" key="3">
    <source>
        <dbReference type="Pfam" id="PF02470"/>
    </source>
</evidence>
<proteinExistence type="predicted"/>
<dbReference type="RefSeq" id="WP_185063818.1">
    <property type="nucleotide sequence ID" value="NZ_BAABJP010000045.1"/>
</dbReference>
<organism evidence="5 6">
    <name type="scientific">Pseudonocardia eucalypti</name>
    <dbReference type="NCBI Taxonomy" id="648755"/>
    <lineage>
        <taxon>Bacteria</taxon>
        <taxon>Bacillati</taxon>
        <taxon>Actinomycetota</taxon>
        <taxon>Actinomycetes</taxon>
        <taxon>Pseudonocardiales</taxon>
        <taxon>Pseudonocardiaceae</taxon>
        <taxon>Pseudonocardia</taxon>
    </lineage>
</organism>
<dbReference type="InterPro" id="IPR052336">
    <property type="entry name" value="MlaD_Phospholipid_Transporter"/>
</dbReference>
<dbReference type="Pfam" id="PF11887">
    <property type="entry name" value="Mce4_CUP1"/>
    <property type="match status" value="1"/>
</dbReference>
<feature type="domain" description="Mammalian cell entry C-terminal" evidence="4">
    <location>
        <begin position="227"/>
        <end position="364"/>
    </location>
</feature>
<sequence length="482" mass="51808">MTLPSRPSRRERAARTFERIKTEPGLARNTIVVVALIAIAGVVGGIVLANQRFITPWADRMEFYANFEASPGVSPGNGQEVRIAGVNVGDIVGADIDEDGQARLKLSLERGHHVYENATLVLRPKSPLNEMYVEISPGGAPAKEIGEDYVFPRTSTQRPIQVDEVLDHLDDNAQRALTALLAESDVALTNAQAKLPGGLDSVRTTTNDLRPVAEELAKRKEKIATLVTSLGQISNAVGGDDKRLATLASSLQTTLHSFAKNAPQVDETLKVLPGLVHNLHRSTDEVKDLADELDPTLRDLEDASEAFPEAMRKLRKTSDKLDDVVDEAKPFLRALRPVISDLRPFADDLQEALPELRKAVKGLDPVTDALVPYLPDVAAFTVQTRSVVSLQDANSGILRGQAQISSHFVPPVFGANNGIKPIPAKPVDGGTTALQKATPVGPEGQNPPHQDGSKTPRKEPNEVPTPDNSRKLLPGGLLGGGN</sequence>
<dbReference type="InterPro" id="IPR003399">
    <property type="entry name" value="Mce/MlaD"/>
</dbReference>
<dbReference type="PANTHER" id="PTHR33371">
    <property type="entry name" value="INTERMEMBRANE PHOSPHOLIPID TRANSPORT SYSTEM BINDING PROTEIN MLAD-RELATED"/>
    <property type="match status" value="1"/>
</dbReference>
<dbReference type="Pfam" id="PF02470">
    <property type="entry name" value="MlaD"/>
    <property type="match status" value="1"/>
</dbReference>
<name>A0ABP9R2I3_9PSEU</name>